<proteinExistence type="predicted"/>
<name>A0A371FNP0_MUCPR</name>
<keyword evidence="2" id="KW-1185">Reference proteome</keyword>
<evidence type="ECO:0000313" key="1">
    <source>
        <dbReference type="EMBL" id="RDX79871.1"/>
    </source>
</evidence>
<protein>
    <submittedName>
        <fullName evidence="1">Uncharacterized protein</fullName>
    </submittedName>
</protein>
<reference evidence="1" key="1">
    <citation type="submission" date="2018-05" db="EMBL/GenBank/DDBJ databases">
        <title>Draft genome of Mucuna pruriens seed.</title>
        <authorList>
            <person name="Nnadi N.E."/>
            <person name="Vos R."/>
            <person name="Hasami M.H."/>
            <person name="Devisetty U.K."/>
            <person name="Aguiy J.C."/>
        </authorList>
    </citation>
    <scope>NUCLEOTIDE SEQUENCE [LARGE SCALE GENOMIC DNA]</scope>
    <source>
        <strain evidence="1">JCA_2017</strain>
    </source>
</reference>
<dbReference type="OrthoDB" id="1731907at2759"/>
<dbReference type="AlphaFoldDB" id="A0A371FNP0"/>
<feature type="non-terminal residue" evidence="1">
    <location>
        <position position="1"/>
    </location>
</feature>
<dbReference type="Proteomes" id="UP000257109">
    <property type="component" value="Unassembled WGS sequence"/>
</dbReference>
<dbReference type="EMBL" id="QJKJ01008409">
    <property type="protein sequence ID" value="RDX79871.1"/>
    <property type="molecule type" value="Genomic_DNA"/>
</dbReference>
<accession>A0A371FNP0</accession>
<evidence type="ECO:0000313" key="2">
    <source>
        <dbReference type="Proteomes" id="UP000257109"/>
    </source>
</evidence>
<comment type="caution">
    <text evidence="1">The sequence shown here is derived from an EMBL/GenBank/DDBJ whole genome shotgun (WGS) entry which is preliminary data.</text>
</comment>
<gene>
    <name evidence="1" type="ORF">CR513_39661</name>
</gene>
<sequence length="164" mass="19004">MYKDRDNISEFVKNMIWQTITTCHFYLLWKRARLKLLGNYTSNSLKEFIWETFVPFGHKDILTIVIGRLEHPGRVQTVGCSYFETPSRHALASTTISKEQLAEMTQHILGIYGLSQPQTIVQHTGQEPRYPSTKGTCVAPDTSREDTHTYIPYQCELYIDEEDP</sequence>
<organism evidence="1 2">
    <name type="scientific">Mucuna pruriens</name>
    <name type="common">Velvet bean</name>
    <name type="synonym">Dolichos pruriens</name>
    <dbReference type="NCBI Taxonomy" id="157652"/>
    <lineage>
        <taxon>Eukaryota</taxon>
        <taxon>Viridiplantae</taxon>
        <taxon>Streptophyta</taxon>
        <taxon>Embryophyta</taxon>
        <taxon>Tracheophyta</taxon>
        <taxon>Spermatophyta</taxon>
        <taxon>Magnoliopsida</taxon>
        <taxon>eudicotyledons</taxon>
        <taxon>Gunneridae</taxon>
        <taxon>Pentapetalae</taxon>
        <taxon>rosids</taxon>
        <taxon>fabids</taxon>
        <taxon>Fabales</taxon>
        <taxon>Fabaceae</taxon>
        <taxon>Papilionoideae</taxon>
        <taxon>50 kb inversion clade</taxon>
        <taxon>NPAAA clade</taxon>
        <taxon>indigoferoid/millettioid clade</taxon>
        <taxon>Phaseoleae</taxon>
        <taxon>Mucuna</taxon>
    </lineage>
</organism>